<name>A0ABP7J4J9_9ACTN</name>
<gene>
    <name evidence="2" type="ORF">GCM10022226_64280</name>
</gene>
<reference evidence="3" key="1">
    <citation type="journal article" date="2019" name="Int. J. Syst. Evol. Microbiol.">
        <title>The Global Catalogue of Microorganisms (GCM) 10K type strain sequencing project: providing services to taxonomists for standard genome sequencing and annotation.</title>
        <authorList>
            <consortium name="The Broad Institute Genomics Platform"/>
            <consortium name="The Broad Institute Genome Sequencing Center for Infectious Disease"/>
            <person name="Wu L."/>
            <person name="Ma J."/>
        </authorList>
    </citation>
    <scope>NUCLEOTIDE SEQUENCE [LARGE SCALE GENOMIC DNA]</scope>
    <source>
        <strain evidence="3">JCM 16908</strain>
    </source>
</reference>
<organism evidence="2 3">
    <name type="scientific">Sphaerisporangium flaviroseum</name>
    <dbReference type="NCBI Taxonomy" id="509199"/>
    <lineage>
        <taxon>Bacteria</taxon>
        <taxon>Bacillati</taxon>
        <taxon>Actinomycetota</taxon>
        <taxon>Actinomycetes</taxon>
        <taxon>Streptosporangiales</taxon>
        <taxon>Streptosporangiaceae</taxon>
        <taxon>Sphaerisporangium</taxon>
    </lineage>
</organism>
<dbReference type="RefSeq" id="WP_344948920.1">
    <property type="nucleotide sequence ID" value="NZ_BAAAZR010000035.1"/>
</dbReference>
<dbReference type="Proteomes" id="UP001500888">
    <property type="component" value="Unassembled WGS sequence"/>
</dbReference>
<feature type="chain" id="PRO_5046375683" description="Lipoprotein" evidence="1">
    <location>
        <begin position="27"/>
        <end position="153"/>
    </location>
</feature>
<proteinExistence type="predicted"/>
<comment type="caution">
    <text evidence="2">The sequence shown here is derived from an EMBL/GenBank/DDBJ whole genome shotgun (WGS) entry which is preliminary data.</text>
</comment>
<evidence type="ECO:0008006" key="4">
    <source>
        <dbReference type="Google" id="ProtNLM"/>
    </source>
</evidence>
<dbReference type="EMBL" id="BAAAZR010000035">
    <property type="protein sequence ID" value="GAA3834062.1"/>
    <property type="molecule type" value="Genomic_DNA"/>
</dbReference>
<accession>A0ABP7J4J9</accession>
<evidence type="ECO:0000256" key="1">
    <source>
        <dbReference type="SAM" id="SignalP"/>
    </source>
</evidence>
<keyword evidence="3" id="KW-1185">Reference proteome</keyword>
<keyword evidence="1" id="KW-0732">Signal</keyword>
<dbReference type="PROSITE" id="PS51257">
    <property type="entry name" value="PROKAR_LIPOPROTEIN"/>
    <property type="match status" value="1"/>
</dbReference>
<evidence type="ECO:0000313" key="3">
    <source>
        <dbReference type="Proteomes" id="UP001500888"/>
    </source>
</evidence>
<feature type="signal peptide" evidence="1">
    <location>
        <begin position="1"/>
        <end position="26"/>
    </location>
</feature>
<protein>
    <recommendedName>
        <fullName evidence="4">Lipoprotein</fullName>
    </recommendedName>
</protein>
<evidence type="ECO:0000313" key="2">
    <source>
        <dbReference type="EMBL" id="GAA3834062.1"/>
    </source>
</evidence>
<sequence>MIGKVAGMRCLGVCALVLVLATACGAGPSLGETTSVLRQDGAVLGRIELARKSTALTTDGSGCQAGTKRSLYTMTGDLPQGIDPAQASAAVTSALASEFHTMGYQEAEGPHAQFGVNVSVLEKRSLGIVFTVTLRTRQPNVEISGKTQCLPES</sequence>